<dbReference type="Proteomes" id="UP000663887">
    <property type="component" value="Unassembled WGS sequence"/>
</dbReference>
<dbReference type="EMBL" id="CAJNOW010019876">
    <property type="protein sequence ID" value="CAF1675791.1"/>
    <property type="molecule type" value="Genomic_DNA"/>
</dbReference>
<feature type="region of interest" description="Disordered" evidence="7">
    <location>
        <begin position="1"/>
        <end position="25"/>
    </location>
</feature>
<dbReference type="Proteomes" id="UP000663834">
    <property type="component" value="Unassembled WGS sequence"/>
</dbReference>
<dbReference type="Proteomes" id="UP000663824">
    <property type="component" value="Unassembled WGS sequence"/>
</dbReference>
<feature type="binding site" evidence="6">
    <location>
        <position position="128"/>
    </location>
    <ligand>
        <name>Zn(2+)</name>
        <dbReference type="ChEBI" id="CHEBI:29105"/>
    </ligand>
</feature>
<dbReference type="GO" id="GO:0016020">
    <property type="term" value="C:membrane"/>
    <property type="evidence" value="ECO:0007669"/>
    <property type="project" value="UniProtKB-SubCell"/>
</dbReference>
<feature type="transmembrane region" description="Helical" evidence="8">
    <location>
        <begin position="109"/>
        <end position="130"/>
    </location>
</feature>
<keyword evidence="4 8" id="KW-1133">Transmembrane helix</keyword>
<feature type="transmembrane region" description="Helical" evidence="8">
    <location>
        <begin position="236"/>
        <end position="255"/>
    </location>
</feature>
<dbReference type="PANTHER" id="PTHR20855">
    <property type="entry name" value="ADIPOR/PROGESTIN RECEPTOR-RELATED"/>
    <property type="match status" value="1"/>
</dbReference>
<feature type="transmembrane region" description="Helical" evidence="8">
    <location>
        <begin position="71"/>
        <end position="89"/>
    </location>
</feature>
<evidence type="ECO:0000313" key="13">
    <source>
        <dbReference type="Proteomes" id="UP000663887"/>
    </source>
</evidence>
<keyword evidence="5 8" id="KW-0472">Membrane</keyword>
<dbReference type="Proteomes" id="UP000663856">
    <property type="component" value="Unassembled WGS sequence"/>
</dbReference>
<reference evidence="12" key="1">
    <citation type="submission" date="2021-02" db="EMBL/GenBank/DDBJ databases">
        <authorList>
            <person name="Nowell W R."/>
        </authorList>
    </citation>
    <scope>NUCLEOTIDE SEQUENCE</scope>
</reference>
<evidence type="ECO:0000256" key="7">
    <source>
        <dbReference type="SAM" id="MobiDB-lite"/>
    </source>
</evidence>
<dbReference type="EMBL" id="CAJNRG010008081">
    <property type="protein sequence ID" value="CAF2101201.1"/>
    <property type="molecule type" value="Genomic_DNA"/>
</dbReference>
<feature type="transmembrane region" description="Helical" evidence="8">
    <location>
        <begin position="171"/>
        <end position="192"/>
    </location>
</feature>
<dbReference type="GO" id="GO:0046872">
    <property type="term" value="F:metal ion binding"/>
    <property type="evidence" value="ECO:0007669"/>
    <property type="project" value="UniProtKB-KW"/>
</dbReference>
<dbReference type="AlphaFoldDB" id="A0A816TQU3"/>
<proteinExistence type="inferred from homology"/>
<sequence length="309" mass="35838">MGMGKKSHKNESDRHCSQRSQSKNTDKINQLHSFEMIPDYLQSNPYIRTGYRYGLTLKGCLISLFYLNNEWVNVWSHMIGAGIFIYFFVRDIYLGKALPFMTTSTDYYIISFYTISVIICMICSVSFHLFGCMSSRAFADFLKLDLCGIGSGILGCYVCGLHLSFECYRHWRLSYETVIIGIMLIAVIYYVHGVKRYITRNIHVSLFVSISLLGLLPALHWYFLHGGWSNQHVKHFFPKIFILYGLLAIGALAYLTKFPERFFPGYFDILLASHQIWHFASLAAFISWYQNAIELLQYHFITPCDIQLE</sequence>
<keyword evidence="6" id="KW-0479">Metal-binding</keyword>
<evidence type="ECO:0000256" key="5">
    <source>
        <dbReference type="ARBA" id="ARBA00023136"/>
    </source>
</evidence>
<dbReference type="PANTHER" id="PTHR20855:SF15">
    <property type="entry name" value="PROGESTIN AND ADIPOQ RECEPTOR FAMILY MEMBER 3"/>
    <property type="match status" value="1"/>
</dbReference>
<evidence type="ECO:0000313" key="9">
    <source>
        <dbReference type="EMBL" id="CAF1675791.1"/>
    </source>
</evidence>
<comment type="caution">
    <text evidence="12">The sequence shown here is derived from an EMBL/GenBank/DDBJ whole genome shotgun (WGS) entry which is preliminary data.</text>
</comment>
<evidence type="ECO:0000256" key="6">
    <source>
        <dbReference type="PIRSR" id="PIRSR604254-1"/>
    </source>
</evidence>
<keyword evidence="3 8" id="KW-0812">Transmembrane</keyword>
<dbReference type="InterPro" id="IPR004254">
    <property type="entry name" value="AdipoR/HlyIII-related"/>
</dbReference>
<evidence type="ECO:0000256" key="2">
    <source>
        <dbReference type="ARBA" id="ARBA00007018"/>
    </source>
</evidence>
<comment type="similarity">
    <text evidence="2">Belongs to the ADIPOR family.</text>
</comment>
<evidence type="ECO:0008006" key="14">
    <source>
        <dbReference type="Google" id="ProtNLM"/>
    </source>
</evidence>
<keyword evidence="6" id="KW-0862">Zinc</keyword>
<name>A0A816TQU3_9BILA</name>
<dbReference type="OrthoDB" id="529367at2759"/>
<feature type="transmembrane region" description="Helical" evidence="8">
    <location>
        <begin position="142"/>
        <end position="165"/>
    </location>
</feature>
<feature type="binding site" evidence="6">
    <location>
        <position position="278"/>
    </location>
    <ligand>
        <name>Zn(2+)</name>
        <dbReference type="ChEBI" id="CHEBI:29105"/>
    </ligand>
</feature>
<evidence type="ECO:0000256" key="4">
    <source>
        <dbReference type="ARBA" id="ARBA00022989"/>
    </source>
</evidence>
<evidence type="ECO:0000256" key="3">
    <source>
        <dbReference type="ARBA" id="ARBA00022692"/>
    </source>
</evidence>
<evidence type="ECO:0000313" key="11">
    <source>
        <dbReference type="EMBL" id="CAF1993108.1"/>
    </source>
</evidence>
<dbReference type="EMBL" id="CAJNRF010000145">
    <property type="protein sequence ID" value="CAF1942152.1"/>
    <property type="molecule type" value="Genomic_DNA"/>
</dbReference>
<accession>A0A816TQU3</accession>
<dbReference type="GO" id="GO:0038023">
    <property type="term" value="F:signaling receptor activity"/>
    <property type="evidence" value="ECO:0007669"/>
    <property type="project" value="TreeGrafter"/>
</dbReference>
<feature type="transmembrane region" description="Helical" evidence="8">
    <location>
        <begin position="204"/>
        <end position="224"/>
    </location>
</feature>
<comment type="subcellular location">
    <subcellularLocation>
        <location evidence="1">Membrane</location>
        <topology evidence="1">Multi-pass membrane protein</topology>
    </subcellularLocation>
</comment>
<evidence type="ECO:0000313" key="10">
    <source>
        <dbReference type="EMBL" id="CAF1942152.1"/>
    </source>
</evidence>
<evidence type="ECO:0000256" key="8">
    <source>
        <dbReference type="SAM" id="Phobius"/>
    </source>
</evidence>
<feature type="binding site" evidence="6">
    <location>
        <position position="274"/>
    </location>
    <ligand>
        <name>Zn(2+)</name>
        <dbReference type="ChEBI" id="CHEBI:29105"/>
    </ligand>
</feature>
<evidence type="ECO:0000313" key="12">
    <source>
        <dbReference type="EMBL" id="CAF2101201.1"/>
    </source>
</evidence>
<gene>
    <name evidence="9" type="ORF">KQP761_LOCUS35341</name>
    <name evidence="11" type="ORF">MBJ925_LOCUS7876</name>
    <name evidence="10" type="ORF">WKI299_LOCUS1934</name>
    <name evidence="12" type="ORF">XDN619_LOCUS18730</name>
</gene>
<dbReference type="Pfam" id="PF03006">
    <property type="entry name" value="HlyIII"/>
    <property type="match status" value="1"/>
</dbReference>
<organism evidence="12 13">
    <name type="scientific">Rotaria magnacalcarata</name>
    <dbReference type="NCBI Taxonomy" id="392030"/>
    <lineage>
        <taxon>Eukaryota</taxon>
        <taxon>Metazoa</taxon>
        <taxon>Spiralia</taxon>
        <taxon>Gnathifera</taxon>
        <taxon>Rotifera</taxon>
        <taxon>Eurotatoria</taxon>
        <taxon>Bdelloidea</taxon>
        <taxon>Philodinida</taxon>
        <taxon>Philodinidae</taxon>
        <taxon>Rotaria</taxon>
    </lineage>
</organism>
<dbReference type="EMBL" id="CAJNRE010002806">
    <property type="protein sequence ID" value="CAF1993108.1"/>
    <property type="molecule type" value="Genomic_DNA"/>
</dbReference>
<evidence type="ECO:0000256" key="1">
    <source>
        <dbReference type="ARBA" id="ARBA00004141"/>
    </source>
</evidence>
<protein>
    <recommendedName>
        <fullName evidence="14">Progestin and adipoQ receptor family member 3</fullName>
    </recommendedName>
</protein>